<keyword evidence="1" id="KW-0812">Transmembrane</keyword>
<accession>A9BKS2</accession>
<proteinExistence type="predicted"/>
<gene>
    <name evidence="2" type="ORF">HAN_2g253</name>
</gene>
<sequence>MFNKQRTSISNNFLAALGYFCMAIISSCLGCSYKLLKDLSTDTVSPMEICEKINNLKVPEYLAHFILSGVLTLRGWWGIGIFNVPFIFYNFAQWCEGRHLLDHKKVFSTLSQEMRIIKAKASFFGMVMFYCIWEWATWSPPDYTPIGIGFNTMKNIQVSH</sequence>
<protein>
    <submittedName>
        <fullName evidence="2">Uncharacterized protein</fullName>
    </submittedName>
</protein>
<feature type="transmembrane region" description="Helical" evidence="1">
    <location>
        <begin position="75"/>
        <end position="95"/>
    </location>
</feature>
<dbReference type="GeneID" id="5739712"/>
<keyword evidence="1" id="KW-1133">Transmembrane helix</keyword>
<dbReference type="GO" id="GO:0016192">
    <property type="term" value="P:vesicle-mediated transport"/>
    <property type="evidence" value="ECO:0007669"/>
    <property type="project" value="InterPro"/>
</dbReference>
<evidence type="ECO:0000313" key="2">
    <source>
        <dbReference type="EMBL" id="ABW98077.1"/>
    </source>
</evidence>
<feature type="transmembrane region" description="Helical" evidence="1">
    <location>
        <begin position="116"/>
        <end position="136"/>
    </location>
</feature>
<reference evidence="2 3" key="1">
    <citation type="journal article" date="2007" name="Proc. Natl. Acad. Sci. U.S.A.">
        <title>Nucleomorph genome of Hemiselmis andersenii reveals complete intron loss and compaction as a driver of protein structure and function.</title>
        <authorList>
            <person name="Lane C.E."/>
            <person name="van den Heuvel K."/>
            <person name="Kozera C."/>
            <person name="Curtis B.A."/>
            <person name="Parsons B.J."/>
            <person name="Bowman S."/>
            <person name="Archibald J.M."/>
        </authorList>
    </citation>
    <scope>NUCLEOTIDE SEQUENCE [LARGE SCALE GENOMIC DNA]</scope>
    <source>
        <strain evidence="2 3">CCMP644</strain>
    </source>
</reference>
<dbReference type="Proteomes" id="UP000243127">
    <property type="component" value="Nucleomorph 2"/>
</dbReference>
<dbReference type="RefSeq" id="XP_001712402.1">
    <property type="nucleotide sequence ID" value="XM_001712350.1"/>
</dbReference>
<dbReference type="SMART" id="SM01398">
    <property type="entry name" value="Cornichon"/>
    <property type="match status" value="1"/>
</dbReference>
<evidence type="ECO:0000313" key="3">
    <source>
        <dbReference type="Proteomes" id="UP000243127"/>
    </source>
</evidence>
<name>A9BKS2_HEMAN</name>
<keyword evidence="1" id="KW-0472">Membrane</keyword>
<organism evidence="2 3">
    <name type="scientific">Hemiselmis andersenii</name>
    <name type="common">Cryptophyte alga</name>
    <dbReference type="NCBI Taxonomy" id="464988"/>
    <lineage>
        <taxon>Eukaryota</taxon>
        <taxon>Cryptophyceae</taxon>
        <taxon>Cryptomonadales</taxon>
        <taxon>Hemiselmidaceae</taxon>
        <taxon>Hemiselmis</taxon>
    </lineage>
</organism>
<geneLocation type="nucleomorph" evidence="2"/>
<dbReference type="PROSITE" id="PS51257">
    <property type="entry name" value="PROKAR_LIPOPROTEIN"/>
    <property type="match status" value="1"/>
</dbReference>
<dbReference type="AlphaFoldDB" id="A9BKS2"/>
<evidence type="ECO:0000256" key="1">
    <source>
        <dbReference type="SAM" id="Phobius"/>
    </source>
</evidence>
<dbReference type="Pfam" id="PF03311">
    <property type="entry name" value="Cornichon"/>
    <property type="match status" value="1"/>
</dbReference>
<keyword evidence="2" id="KW-0542">Nucleomorph</keyword>
<dbReference type="InterPro" id="IPR003377">
    <property type="entry name" value="Cornichon"/>
</dbReference>
<dbReference type="EMBL" id="CP000882">
    <property type="protein sequence ID" value="ABW98077.1"/>
    <property type="molecule type" value="Genomic_DNA"/>
</dbReference>
<feature type="transmembrane region" description="Helical" evidence="1">
    <location>
        <begin position="12"/>
        <end position="36"/>
    </location>
</feature>